<protein>
    <submittedName>
        <fullName evidence="2">Uncharacterized protein</fullName>
    </submittedName>
</protein>
<organism evidence="2 3">
    <name type="scientific">Simkania negevensis (strain ATCC VR-1471 / DSM 27360 / Z)</name>
    <dbReference type="NCBI Taxonomy" id="331113"/>
    <lineage>
        <taxon>Bacteria</taxon>
        <taxon>Pseudomonadati</taxon>
        <taxon>Chlamydiota</taxon>
        <taxon>Chlamydiia</taxon>
        <taxon>Parachlamydiales</taxon>
        <taxon>Simkaniaceae</taxon>
        <taxon>Simkania</taxon>
    </lineage>
</organism>
<feature type="chain" id="PRO_5003374041" evidence="1">
    <location>
        <begin position="17"/>
        <end position="252"/>
    </location>
</feature>
<keyword evidence="1" id="KW-0732">Signal</keyword>
<accession>F8L6T9</accession>
<proteinExistence type="predicted"/>
<dbReference type="Proteomes" id="UP000000496">
    <property type="component" value="Chromosome gsn.131"/>
</dbReference>
<reference evidence="2 3" key="2">
    <citation type="journal article" date="2011" name="Mol. Biol. Evol.">
        <title>Unity in variety--the pan-genome of the Chlamydiae.</title>
        <authorList>
            <person name="Collingro A."/>
            <person name="Tischler P."/>
            <person name="Weinmaier T."/>
            <person name="Penz T."/>
            <person name="Heinz E."/>
            <person name="Brunham R.C."/>
            <person name="Read T.D."/>
            <person name="Bavoil P.M."/>
            <person name="Sachse K."/>
            <person name="Kahane S."/>
            <person name="Friedman M.G."/>
            <person name="Rattei T."/>
            <person name="Myers G.S."/>
            <person name="Horn M."/>
        </authorList>
    </citation>
    <scope>NUCLEOTIDE SEQUENCE [LARGE SCALE GENOMIC DNA]</scope>
    <source>
        <strain evidence="3">ATCC VR-1471 / Z</strain>
    </source>
</reference>
<evidence type="ECO:0000313" key="2">
    <source>
        <dbReference type="EMBL" id="CCB88437.1"/>
    </source>
</evidence>
<dbReference type="HOGENOM" id="CLU_1102219_0_0_0"/>
<gene>
    <name evidence="2" type="ordered locus">SNE_A05600</name>
</gene>
<dbReference type="RefSeq" id="WP_013942904.1">
    <property type="nucleotide sequence ID" value="NC_015713.1"/>
</dbReference>
<dbReference type="EMBL" id="FR872582">
    <property type="protein sequence ID" value="CCB88437.1"/>
    <property type="molecule type" value="Genomic_DNA"/>
</dbReference>
<evidence type="ECO:0000313" key="3">
    <source>
        <dbReference type="Proteomes" id="UP000000496"/>
    </source>
</evidence>
<dbReference type="AlphaFoldDB" id="F8L6T9"/>
<name>F8L6T9_SIMNZ</name>
<sequence length="252" mass="28972">MHIVLVCIFFPLSLFATLHFNSNELLQDGDYKSLYEHASTSLELEAVPERKIEALFNRTLSQIFLDDFDGAFQDLSGIEEIASQVPVSTFTSSSFRQVFTEYAWFRLGMAAAQKNKQDMFRCLEVLKIIDDSFPTIMTEDHTIQIIPKCQFQKISSFVDMLLGLNVISNRDQVTCENQTIRISYPDSFFALKPSHYLNKIEIAAARSFCLSHWADVSWEFIGKCLNSSCIWTYFSFGDWHYELLKKIEKSGG</sequence>
<evidence type="ECO:0000256" key="1">
    <source>
        <dbReference type="SAM" id="SignalP"/>
    </source>
</evidence>
<dbReference type="KEGG" id="sng:SNE_A05600"/>
<reference key="1">
    <citation type="journal article" date="2011" name="Mol. Biol. Evol.">
        <title>Unity in variety -- the pan-genome of the Chlamydiae.</title>
        <authorList>
            <person name="Collingro A."/>
            <person name="Tischler P."/>
            <person name="Weinmaier T."/>
            <person name="Penz T."/>
            <person name="Heinz E."/>
            <person name="Brunham R.C."/>
            <person name="Read T.D."/>
            <person name="Bavoil P.M."/>
            <person name="Sachse K."/>
            <person name="Kahane S."/>
            <person name="Friedman M.G."/>
            <person name="Rattei T."/>
            <person name="Myers G.S.A."/>
            <person name="Horn M."/>
        </authorList>
    </citation>
    <scope>NUCLEOTIDE SEQUENCE</scope>
    <source>
        <strain>Z</strain>
    </source>
</reference>
<feature type="signal peptide" evidence="1">
    <location>
        <begin position="1"/>
        <end position="16"/>
    </location>
</feature>
<keyword evidence="3" id="KW-1185">Reference proteome</keyword>